<comment type="caution">
    <text evidence="2">The sequence shown here is derived from an EMBL/GenBank/DDBJ whole genome shotgun (WGS) entry which is preliminary data.</text>
</comment>
<evidence type="ECO:0000256" key="1">
    <source>
        <dbReference type="SAM" id="MobiDB-lite"/>
    </source>
</evidence>
<accession>A0A367LDF4</accession>
<feature type="compositionally biased region" description="Low complexity" evidence="1">
    <location>
        <begin position="294"/>
        <end position="322"/>
    </location>
</feature>
<keyword evidence="3" id="KW-1185">Reference proteome</keyword>
<dbReference type="AlphaFoldDB" id="A0A367LDF4"/>
<protein>
    <submittedName>
        <fullName evidence="2">Uncharacterized protein</fullName>
    </submittedName>
</protein>
<feature type="compositionally biased region" description="Polar residues" evidence="1">
    <location>
        <begin position="275"/>
        <end position="293"/>
    </location>
</feature>
<name>A0A367LDF4_9HYPO</name>
<sequence>MLMGTATRRQMLRLRDVWARSIAWKQKSFSTSQWLPAEGDEKPTMRQKSQAMVGEMASVLKEKRDHEPQKALEHSASTLSRTNNLNVTMIPEGGIRSLGRRGRFSGLRAPGGMSANNARSRRGWRKGKNGEGEGEGEGEETSKRQPDSDGMTVEERILDRRLRFGETAVYKPSLSMSDLELFVPAEPSSAAGRQAIVLENLCILARGNSVGVGANLGRHFDARMFLTHGMRYFADLKDRNAAERYLRSRRAKRNRRSARPRASRSRRRRRGRTAFATSGTNPQGEQQGQNEADATTGGQETAAKGEGAGAGAAETQGEAAAGRPSFVPSAESFQKAIMSCATQDEAAAKRDERPRCRPIMQPADVSIRQVIVDRAIVGNYEKPVFAIDAAGIARSWHLRSGTYGSKDVESFERKLLSLLGPETMGSGGSQPTAR</sequence>
<feature type="compositionally biased region" description="Basic and acidic residues" evidence="1">
    <location>
        <begin position="140"/>
        <end position="153"/>
    </location>
</feature>
<reference evidence="2 3" key="1">
    <citation type="journal article" date="2015" name="BMC Genomics">
        <title>Insights from the genome of Ophiocordyceps polyrhachis-furcata to pathogenicity and host specificity in insect fungi.</title>
        <authorList>
            <person name="Wichadakul D."/>
            <person name="Kobmoo N."/>
            <person name="Ingsriswang S."/>
            <person name="Tangphatsornruang S."/>
            <person name="Chantasingh D."/>
            <person name="Luangsa-ard J.J."/>
            <person name="Eurwilaichitr L."/>
        </authorList>
    </citation>
    <scope>NUCLEOTIDE SEQUENCE [LARGE SCALE GENOMIC DNA]</scope>
    <source>
        <strain evidence="2 3">BCC 54312</strain>
    </source>
</reference>
<proteinExistence type="predicted"/>
<feature type="region of interest" description="Disordered" evidence="1">
    <location>
        <begin position="246"/>
        <end position="328"/>
    </location>
</feature>
<evidence type="ECO:0000313" key="3">
    <source>
        <dbReference type="Proteomes" id="UP000253664"/>
    </source>
</evidence>
<evidence type="ECO:0000313" key="2">
    <source>
        <dbReference type="EMBL" id="RCI12463.1"/>
    </source>
</evidence>
<dbReference type="EMBL" id="LKCN02000007">
    <property type="protein sequence ID" value="RCI12463.1"/>
    <property type="molecule type" value="Genomic_DNA"/>
</dbReference>
<feature type="region of interest" description="Disordered" evidence="1">
    <location>
        <begin position="100"/>
        <end position="153"/>
    </location>
</feature>
<dbReference type="OrthoDB" id="5365739at2759"/>
<organism evidence="2 3">
    <name type="scientific">Ophiocordyceps polyrhachis-furcata BCC 54312</name>
    <dbReference type="NCBI Taxonomy" id="1330021"/>
    <lineage>
        <taxon>Eukaryota</taxon>
        <taxon>Fungi</taxon>
        <taxon>Dikarya</taxon>
        <taxon>Ascomycota</taxon>
        <taxon>Pezizomycotina</taxon>
        <taxon>Sordariomycetes</taxon>
        <taxon>Hypocreomycetidae</taxon>
        <taxon>Hypocreales</taxon>
        <taxon>Ophiocordycipitaceae</taxon>
        <taxon>Ophiocordyceps</taxon>
    </lineage>
</organism>
<dbReference type="STRING" id="1330021.A0A367LDF4"/>
<feature type="compositionally biased region" description="Basic residues" evidence="1">
    <location>
        <begin position="247"/>
        <end position="272"/>
    </location>
</feature>
<dbReference type="Proteomes" id="UP000253664">
    <property type="component" value="Unassembled WGS sequence"/>
</dbReference>
<gene>
    <name evidence="2" type="ORF">L249_0260</name>
</gene>